<dbReference type="OrthoDB" id="3343890at2"/>
<dbReference type="SUPFAM" id="SSF50998">
    <property type="entry name" value="Quinoprotein alcohol dehydrogenase-like"/>
    <property type="match status" value="1"/>
</dbReference>
<accession>A0A1H3K5P5</accession>
<reference evidence="4" key="1">
    <citation type="submission" date="2016-10" db="EMBL/GenBank/DDBJ databases">
        <authorList>
            <person name="Varghese N."/>
            <person name="Submissions S."/>
        </authorList>
    </citation>
    <scope>NUCLEOTIDE SEQUENCE [LARGE SCALE GENOMIC DNA]</scope>
    <source>
        <strain evidence="4">DSM 45245</strain>
    </source>
</reference>
<organism evidence="3 4">
    <name type="scientific">Micromonospora pattaloongensis</name>
    <dbReference type="NCBI Taxonomy" id="405436"/>
    <lineage>
        <taxon>Bacteria</taxon>
        <taxon>Bacillati</taxon>
        <taxon>Actinomycetota</taxon>
        <taxon>Actinomycetes</taxon>
        <taxon>Micromonosporales</taxon>
        <taxon>Micromonosporaceae</taxon>
        <taxon>Micromonospora</taxon>
    </lineage>
</organism>
<feature type="compositionally biased region" description="Basic and acidic residues" evidence="1">
    <location>
        <begin position="8"/>
        <end position="27"/>
    </location>
</feature>
<proteinExistence type="predicted"/>
<feature type="domain" description="Pyrrolo-quinoline quinone repeat" evidence="2">
    <location>
        <begin position="193"/>
        <end position="337"/>
    </location>
</feature>
<dbReference type="Proteomes" id="UP000242415">
    <property type="component" value="Unassembled WGS sequence"/>
</dbReference>
<name>A0A1H3K5P5_9ACTN</name>
<sequence>MGVIELGEVGRDDLPPEGPRRRPGRRADNRWLTAGGLFALVLATMAGGGPRSGPLPEATIPARLGAQTVAAGDRLFVIDPAERVDPSGMVAEPSIAAYRLPDARPLWRVPLPVARVRGSGAIDSRIVGETLVMTAAATPGVDSGFATAALDVRSGTTLWRRPGHAIGRTPGGLVLLGLSSPRSAPDAAARYAALSPRTGAVRWSLAAGGRVAFDFDDEQVRAMITIAPPNRLAVHDVETGTTVRAVALPGERVDPQLLGVDVAGGLLLLRDDERGTVTAYGLDRLERRWTRPLDASGRSYVSACGDAVCVQDFDEGGLRVLDPRDGRIRWSHAHLMPPIRIGARMLAWNPGSGCRNPWLCRELPDASGVLTVVDPATGKILGELGPWQWTDRPGPRGDLLAVRIDSRTGRAQVARLDPATLTVRTLGMLTGVSAAGGGCGVDGTTLHCRRRDASVGVWRLPA</sequence>
<evidence type="ECO:0000313" key="4">
    <source>
        <dbReference type="Proteomes" id="UP000242415"/>
    </source>
</evidence>
<dbReference type="InterPro" id="IPR011047">
    <property type="entry name" value="Quinoprotein_ADH-like_sf"/>
</dbReference>
<evidence type="ECO:0000259" key="2">
    <source>
        <dbReference type="Pfam" id="PF13360"/>
    </source>
</evidence>
<feature type="region of interest" description="Disordered" evidence="1">
    <location>
        <begin position="1"/>
        <end position="27"/>
    </location>
</feature>
<dbReference type="STRING" id="405436.SAMN05444365_102359"/>
<dbReference type="RefSeq" id="WP_091553567.1">
    <property type="nucleotide sequence ID" value="NZ_FNPH01000002.1"/>
</dbReference>
<gene>
    <name evidence="3" type="ORF">SAMN05444365_102359</name>
</gene>
<dbReference type="Pfam" id="PF13360">
    <property type="entry name" value="PQQ_2"/>
    <property type="match status" value="1"/>
</dbReference>
<dbReference type="Gene3D" id="2.130.10.10">
    <property type="entry name" value="YVTN repeat-like/Quinoprotein amine dehydrogenase"/>
    <property type="match status" value="1"/>
</dbReference>
<protein>
    <submittedName>
        <fullName evidence="3">PQQ-like domain-containing protein</fullName>
    </submittedName>
</protein>
<dbReference type="InterPro" id="IPR015943">
    <property type="entry name" value="WD40/YVTN_repeat-like_dom_sf"/>
</dbReference>
<keyword evidence="4" id="KW-1185">Reference proteome</keyword>
<evidence type="ECO:0000313" key="3">
    <source>
        <dbReference type="EMBL" id="SDY46928.1"/>
    </source>
</evidence>
<dbReference type="InterPro" id="IPR002372">
    <property type="entry name" value="PQQ_rpt_dom"/>
</dbReference>
<dbReference type="AlphaFoldDB" id="A0A1H3K5P5"/>
<evidence type="ECO:0000256" key="1">
    <source>
        <dbReference type="SAM" id="MobiDB-lite"/>
    </source>
</evidence>
<dbReference type="EMBL" id="FNPH01000002">
    <property type="protein sequence ID" value="SDY46928.1"/>
    <property type="molecule type" value="Genomic_DNA"/>
</dbReference>